<dbReference type="InterPro" id="IPR014017">
    <property type="entry name" value="DNA_helicase_UvrD-like_C"/>
</dbReference>
<dbReference type="EMBL" id="VZCC01000028">
    <property type="protein sequence ID" value="MQN83405.1"/>
    <property type="molecule type" value="Genomic_DNA"/>
</dbReference>
<evidence type="ECO:0000256" key="3">
    <source>
        <dbReference type="ARBA" id="ARBA00022806"/>
    </source>
</evidence>
<dbReference type="PANTHER" id="PTHR11070">
    <property type="entry name" value="UVRD / RECB / PCRA DNA HELICASE FAMILY MEMBER"/>
    <property type="match status" value="1"/>
</dbReference>
<dbReference type="Proteomes" id="UP000421408">
    <property type="component" value="Unassembled WGS sequence"/>
</dbReference>
<dbReference type="InterPro" id="IPR000212">
    <property type="entry name" value="DNA_helicase_UvrD/REP"/>
</dbReference>
<evidence type="ECO:0000256" key="5">
    <source>
        <dbReference type="ARBA" id="ARBA00034923"/>
    </source>
</evidence>
<organism evidence="7 8">
    <name type="scientific">Segatella copri</name>
    <dbReference type="NCBI Taxonomy" id="165179"/>
    <lineage>
        <taxon>Bacteria</taxon>
        <taxon>Pseudomonadati</taxon>
        <taxon>Bacteroidota</taxon>
        <taxon>Bacteroidia</taxon>
        <taxon>Bacteroidales</taxon>
        <taxon>Prevotellaceae</taxon>
        <taxon>Segatella</taxon>
    </lineage>
</organism>
<dbReference type="GO" id="GO:0016787">
    <property type="term" value="F:hydrolase activity"/>
    <property type="evidence" value="ECO:0007669"/>
    <property type="project" value="UniProtKB-KW"/>
</dbReference>
<keyword evidence="4" id="KW-0067">ATP-binding</keyword>
<dbReference type="Pfam" id="PF13361">
    <property type="entry name" value="UvrD_C"/>
    <property type="match status" value="1"/>
</dbReference>
<dbReference type="GO" id="GO:0005524">
    <property type="term" value="F:ATP binding"/>
    <property type="evidence" value="ECO:0007669"/>
    <property type="project" value="UniProtKB-KW"/>
</dbReference>
<comment type="caution">
    <text evidence="7">The sequence shown here is derived from an EMBL/GenBank/DDBJ whole genome shotgun (WGS) entry which is preliminary data.</text>
</comment>
<evidence type="ECO:0000313" key="8">
    <source>
        <dbReference type="Proteomes" id="UP000421408"/>
    </source>
</evidence>
<protein>
    <recommendedName>
        <fullName evidence="5">DNA 3'-5' helicase II</fullName>
    </recommendedName>
</protein>
<sequence length="185" mass="21845">MVVTSNWLFYEIIKTIHQRLLQLKDQLREMKIEVDKNAILECCKNMANTILPKVSEGSSFEILEKVLSDEKILESYKPIRDDQVNLMPLNKSKGLEFDLVFHLNLHEWVFPLKHPVNGDFKHPKYESWQQDLDLHYVGITRAKKACYFIVPAQRTNSYDRVLVARDSEFLYHNNVQVLRDVVDLR</sequence>
<keyword evidence="2" id="KW-0378">Hydrolase</keyword>
<evidence type="ECO:0000256" key="1">
    <source>
        <dbReference type="ARBA" id="ARBA00022741"/>
    </source>
</evidence>
<evidence type="ECO:0000256" key="4">
    <source>
        <dbReference type="ARBA" id="ARBA00022840"/>
    </source>
</evidence>
<evidence type="ECO:0000256" key="2">
    <source>
        <dbReference type="ARBA" id="ARBA00022801"/>
    </source>
</evidence>
<dbReference type="Gene3D" id="3.40.50.300">
    <property type="entry name" value="P-loop containing nucleotide triphosphate hydrolases"/>
    <property type="match status" value="1"/>
</dbReference>
<proteinExistence type="predicted"/>
<gene>
    <name evidence="7" type="ORF">F7D74_05280</name>
</gene>
<reference evidence="8" key="1">
    <citation type="submission" date="2019-09" db="EMBL/GenBank/DDBJ databases">
        <title>Distinct polysaccharide growth profiles of human intestinal Prevotella copri isolates.</title>
        <authorList>
            <person name="Fehlner-Peach H."/>
            <person name="Magnabosco C."/>
            <person name="Raghavan V."/>
            <person name="Scher J.U."/>
            <person name="Tett A."/>
            <person name="Cox L.M."/>
            <person name="Gottsegen C."/>
            <person name="Watters A."/>
            <person name="Wiltshire- Gordon J.D."/>
            <person name="Segata N."/>
            <person name="Bonneau R."/>
            <person name="Littman D.R."/>
        </authorList>
    </citation>
    <scope>NUCLEOTIDE SEQUENCE [LARGE SCALE GENOMIC DNA]</scope>
    <source>
        <strain evidence="8">iAA108</strain>
    </source>
</reference>
<dbReference type="GO" id="GO:0043138">
    <property type="term" value="F:3'-5' DNA helicase activity"/>
    <property type="evidence" value="ECO:0007669"/>
    <property type="project" value="TreeGrafter"/>
</dbReference>
<dbReference type="PANTHER" id="PTHR11070:SF2">
    <property type="entry name" value="ATP-DEPENDENT DNA HELICASE SRS2"/>
    <property type="match status" value="1"/>
</dbReference>
<dbReference type="SUPFAM" id="SSF52540">
    <property type="entry name" value="P-loop containing nucleoside triphosphate hydrolases"/>
    <property type="match status" value="1"/>
</dbReference>
<keyword evidence="1" id="KW-0547">Nucleotide-binding</keyword>
<dbReference type="GO" id="GO:0003677">
    <property type="term" value="F:DNA binding"/>
    <property type="evidence" value="ECO:0007669"/>
    <property type="project" value="InterPro"/>
</dbReference>
<dbReference type="AlphaFoldDB" id="A0AA90UZ24"/>
<dbReference type="GO" id="GO:0000725">
    <property type="term" value="P:recombinational repair"/>
    <property type="evidence" value="ECO:0007669"/>
    <property type="project" value="TreeGrafter"/>
</dbReference>
<feature type="domain" description="UvrD-like helicase C-terminal" evidence="6">
    <location>
        <begin position="11"/>
        <end position="150"/>
    </location>
</feature>
<name>A0AA90UZ24_9BACT</name>
<evidence type="ECO:0000259" key="6">
    <source>
        <dbReference type="Pfam" id="PF13361"/>
    </source>
</evidence>
<accession>A0AA90UZ24</accession>
<keyword evidence="3 7" id="KW-0347">Helicase</keyword>
<dbReference type="InterPro" id="IPR027417">
    <property type="entry name" value="P-loop_NTPase"/>
</dbReference>
<evidence type="ECO:0000313" key="7">
    <source>
        <dbReference type="EMBL" id="MQN83405.1"/>
    </source>
</evidence>